<feature type="region of interest" description="Disordered" evidence="6">
    <location>
        <begin position="1"/>
        <end position="66"/>
    </location>
</feature>
<keyword evidence="2 5" id="KW-0853">WD repeat</keyword>
<dbReference type="InterPro" id="IPR020472">
    <property type="entry name" value="WD40_PAC1"/>
</dbReference>
<dbReference type="InterPro" id="IPR015943">
    <property type="entry name" value="WD40/YVTN_repeat-like_dom_sf"/>
</dbReference>
<dbReference type="InterPro" id="IPR036322">
    <property type="entry name" value="WD40_repeat_dom_sf"/>
</dbReference>
<dbReference type="SMART" id="SM00320">
    <property type="entry name" value="WD40"/>
    <property type="match status" value="7"/>
</dbReference>
<gene>
    <name evidence="7" type="ORF">RF11_05834</name>
</gene>
<feature type="compositionally biased region" description="Basic residues" evidence="6">
    <location>
        <begin position="12"/>
        <end position="29"/>
    </location>
</feature>
<dbReference type="Gene3D" id="2.130.10.10">
    <property type="entry name" value="YVTN repeat-like/Quinoprotein amine dehydrogenase"/>
    <property type="match status" value="1"/>
</dbReference>
<name>A0A0C2M254_THEKT</name>
<accession>A0A0C2M254</accession>
<dbReference type="OrthoDB" id="189968at2759"/>
<dbReference type="PANTHER" id="PTHR19865:SF0">
    <property type="entry name" value="U3 SMALL NUCLEOLAR RNA-INTERACTING PROTEIN 2"/>
    <property type="match status" value="1"/>
</dbReference>
<dbReference type="PANTHER" id="PTHR19865">
    <property type="entry name" value="U3 SMALL NUCLEOLAR RNA INTERACTING PROTEIN 2"/>
    <property type="match status" value="1"/>
</dbReference>
<keyword evidence="3" id="KW-0677">Repeat</keyword>
<dbReference type="Pfam" id="PF00400">
    <property type="entry name" value="WD40"/>
    <property type="match status" value="5"/>
</dbReference>
<dbReference type="PROSITE" id="PS50082">
    <property type="entry name" value="WD_REPEATS_2"/>
    <property type="match status" value="2"/>
</dbReference>
<dbReference type="AlphaFoldDB" id="A0A0C2M254"/>
<dbReference type="GO" id="GO:0032040">
    <property type="term" value="C:small-subunit processome"/>
    <property type="evidence" value="ECO:0007669"/>
    <property type="project" value="TreeGrafter"/>
</dbReference>
<organism evidence="7 8">
    <name type="scientific">Thelohanellus kitauei</name>
    <name type="common">Myxosporean</name>
    <dbReference type="NCBI Taxonomy" id="669202"/>
    <lineage>
        <taxon>Eukaryota</taxon>
        <taxon>Metazoa</taxon>
        <taxon>Cnidaria</taxon>
        <taxon>Myxozoa</taxon>
        <taxon>Myxosporea</taxon>
        <taxon>Bivalvulida</taxon>
        <taxon>Platysporina</taxon>
        <taxon>Myxobolidae</taxon>
        <taxon>Thelohanellus</taxon>
    </lineage>
</organism>
<comment type="caution">
    <text evidence="7">The sequence shown here is derived from an EMBL/GenBank/DDBJ whole genome shotgun (WGS) entry which is preliminary data.</text>
</comment>
<comment type="subcellular location">
    <subcellularLocation>
        <location evidence="1">Nucleus</location>
    </subcellularLocation>
</comment>
<dbReference type="EMBL" id="JWZT01005379">
    <property type="protein sequence ID" value="KII61115.1"/>
    <property type="molecule type" value="Genomic_DNA"/>
</dbReference>
<dbReference type="GO" id="GO:0034511">
    <property type="term" value="F:U3 snoRNA binding"/>
    <property type="evidence" value="ECO:0007669"/>
    <property type="project" value="InterPro"/>
</dbReference>
<evidence type="ECO:0000313" key="8">
    <source>
        <dbReference type="Proteomes" id="UP000031668"/>
    </source>
</evidence>
<keyword evidence="4" id="KW-0539">Nucleus</keyword>
<feature type="compositionally biased region" description="Acidic residues" evidence="6">
    <location>
        <begin position="35"/>
        <end position="49"/>
    </location>
</feature>
<evidence type="ECO:0000256" key="2">
    <source>
        <dbReference type="ARBA" id="ARBA00022574"/>
    </source>
</evidence>
<evidence type="ECO:0000256" key="1">
    <source>
        <dbReference type="ARBA" id="ARBA00004123"/>
    </source>
</evidence>
<protein>
    <submittedName>
        <fullName evidence="7">U3 small nucleolar RNA-interacting protein 2</fullName>
    </submittedName>
</protein>
<evidence type="ECO:0000256" key="4">
    <source>
        <dbReference type="ARBA" id="ARBA00023242"/>
    </source>
</evidence>
<evidence type="ECO:0000256" key="6">
    <source>
        <dbReference type="SAM" id="MobiDB-lite"/>
    </source>
</evidence>
<dbReference type="PROSITE" id="PS00678">
    <property type="entry name" value="WD_REPEATS_1"/>
    <property type="match status" value="2"/>
</dbReference>
<dbReference type="InterPro" id="IPR039241">
    <property type="entry name" value="Rrp9-like"/>
</dbReference>
<evidence type="ECO:0000256" key="3">
    <source>
        <dbReference type="ARBA" id="ARBA00022737"/>
    </source>
</evidence>
<dbReference type="SUPFAM" id="SSF50978">
    <property type="entry name" value="WD40 repeat-like"/>
    <property type="match status" value="1"/>
</dbReference>
<reference evidence="7 8" key="1">
    <citation type="journal article" date="2014" name="Genome Biol. Evol.">
        <title>The genome of the myxosporean Thelohanellus kitauei shows adaptations to nutrient acquisition within its fish host.</title>
        <authorList>
            <person name="Yang Y."/>
            <person name="Xiong J."/>
            <person name="Zhou Z."/>
            <person name="Huo F."/>
            <person name="Miao W."/>
            <person name="Ran C."/>
            <person name="Liu Y."/>
            <person name="Zhang J."/>
            <person name="Feng J."/>
            <person name="Wang M."/>
            <person name="Wang M."/>
            <person name="Wang L."/>
            <person name="Yao B."/>
        </authorList>
    </citation>
    <scope>NUCLEOTIDE SEQUENCE [LARGE SCALE GENOMIC DNA]</scope>
    <source>
        <strain evidence="7">Wuqing</strain>
    </source>
</reference>
<feature type="compositionally biased region" description="Basic and acidic residues" evidence="6">
    <location>
        <begin position="50"/>
        <end position="66"/>
    </location>
</feature>
<dbReference type="PROSITE" id="PS50294">
    <property type="entry name" value="WD_REPEATS_REGION"/>
    <property type="match status" value="1"/>
</dbReference>
<feature type="repeat" description="WD" evidence="5">
    <location>
        <begin position="199"/>
        <end position="233"/>
    </location>
</feature>
<dbReference type="Proteomes" id="UP000031668">
    <property type="component" value="Unassembled WGS sequence"/>
</dbReference>
<evidence type="ECO:0000256" key="5">
    <source>
        <dbReference type="PROSITE-ProRule" id="PRU00221"/>
    </source>
</evidence>
<dbReference type="PRINTS" id="PR00320">
    <property type="entry name" value="GPROTEINBRPT"/>
</dbReference>
<dbReference type="InterPro" id="IPR019775">
    <property type="entry name" value="WD40_repeat_CS"/>
</dbReference>
<dbReference type="InterPro" id="IPR001680">
    <property type="entry name" value="WD40_rpt"/>
</dbReference>
<dbReference type="OMA" id="MPEQARM"/>
<proteinExistence type="predicted"/>
<sequence>MVNKRAAATKLKGVKKIHHPKLRVTKRKSQKYDEEITSEEEDYSDNPEENSDKNAEKPNKTIIQETREEIPLNIPKELTNKAYRKIELFTDRVASESYQKIRDFHASSCVSCLVVSNSLDFIICGSKDGRIVKYTFEGVRVHQIKSHKRNSKNFNRPVQPKGSILCMALSCDDRFLVTSSEDNLIFIWDAKTFKYIKHLIGHRSSVTGLCFQKDSYQLYSCGNDKMVKLWNVEKCGFIDTWYGHEAPIFMIDSLEKECAVTCASDSTIRFWKVFQQSQLVFNSSSGWDQLCVAMINEKIFVSGSLDGTLSLWSASLKKPLFTITKVHTQTPNDQLESSSSYQILSIAVIPFHDIIATGSHDGFIKLFSVVEEKRLEYIKSILCDGHVNSLKFSECGKYLIAGCGCEERLGRWSAVKNRTLNSVKVFML</sequence>
<evidence type="ECO:0000313" key="7">
    <source>
        <dbReference type="EMBL" id="KII61115.1"/>
    </source>
</evidence>
<keyword evidence="8" id="KW-1185">Reference proteome</keyword>
<feature type="repeat" description="WD" evidence="5">
    <location>
        <begin position="164"/>
        <end position="198"/>
    </location>
</feature>